<evidence type="ECO:0000256" key="1">
    <source>
        <dbReference type="SAM" id="MobiDB-lite"/>
    </source>
</evidence>
<gene>
    <name evidence="2" type="ORF">RRG08_003305</name>
</gene>
<accession>A0AAE0ZRS7</accession>
<feature type="region of interest" description="Disordered" evidence="1">
    <location>
        <begin position="1"/>
        <end position="28"/>
    </location>
</feature>
<dbReference type="AlphaFoldDB" id="A0AAE0ZRS7"/>
<sequence>MVAPGHGPPSDPLALASPKPSRFKGGCGGEATFGSLRCEAPTSGNGGPKRGVPLKNVRKEAYSNEQGFHDNGCPEGNVVKPPKLLQNLLALRGFDNTPVAVGLRCFVRSPLPKEPPQIGGVDKDLKPSFGGGTLARGVSSGGETFGGSGGGFAPPLGGV</sequence>
<protein>
    <submittedName>
        <fullName evidence="2">Uncharacterized protein</fullName>
    </submittedName>
</protein>
<organism evidence="2 3">
    <name type="scientific">Elysia crispata</name>
    <name type="common">lettuce slug</name>
    <dbReference type="NCBI Taxonomy" id="231223"/>
    <lineage>
        <taxon>Eukaryota</taxon>
        <taxon>Metazoa</taxon>
        <taxon>Spiralia</taxon>
        <taxon>Lophotrochozoa</taxon>
        <taxon>Mollusca</taxon>
        <taxon>Gastropoda</taxon>
        <taxon>Heterobranchia</taxon>
        <taxon>Euthyneura</taxon>
        <taxon>Panpulmonata</taxon>
        <taxon>Sacoglossa</taxon>
        <taxon>Placobranchoidea</taxon>
        <taxon>Plakobranchidae</taxon>
        <taxon>Elysia</taxon>
    </lineage>
</organism>
<comment type="caution">
    <text evidence="2">The sequence shown here is derived from an EMBL/GenBank/DDBJ whole genome shotgun (WGS) entry which is preliminary data.</text>
</comment>
<evidence type="ECO:0000313" key="3">
    <source>
        <dbReference type="Proteomes" id="UP001283361"/>
    </source>
</evidence>
<dbReference type="Proteomes" id="UP001283361">
    <property type="component" value="Unassembled WGS sequence"/>
</dbReference>
<name>A0AAE0ZRS7_9GAST</name>
<evidence type="ECO:0000313" key="2">
    <source>
        <dbReference type="EMBL" id="KAK3774413.1"/>
    </source>
</evidence>
<reference evidence="2" key="1">
    <citation type="journal article" date="2023" name="G3 (Bethesda)">
        <title>A reference genome for the long-term kleptoplast-retaining sea slug Elysia crispata morphotype clarki.</title>
        <authorList>
            <person name="Eastman K.E."/>
            <person name="Pendleton A.L."/>
            <person name="Shaikh M.A."/>
            <person name="Suttiyut T."/>
            <person name="Ogas R."/>
            <person name="Tomko P."/>
            <person name="Gavelis G."/>
            <person name="Widhalm J.R."/>
            <person name="Wisecaver J.H."/>
        </authorList>
    </citation>
    <scope>NUCLEOTIDE SEQUENCE</scope>
    <source>
        <strain evidence="2">ECLA1</strain>
    </source>
</reference>
<proteinExistence type="predicted"/>
<feature type="region of interest" description="Disordered" evidence="1">
    <location>
        <begin position="136"/>
        <end position="159"/>
    </location>
</feature>
<keyword evidence="3" id="KW-1185">Reference proteome</keyword>
<feature type="compositionally biased region" description="Pro residues" evidence="1">
    <location>
        <begin position="1"/>
        <end position="11"/>
    </location>
</feature>
<dbReference type="EMBL" id="JAWDGP010003417">
    <property type="protein sequence ID" value="KAK3774413.1"/>
    <property type="molecule type" value="Genomic_DNA"/>
</dbReference>